<feature type="compositionally biased region" description="Low complexity" evidence="1">
    <location>
        <begin position="199"/>
        <end position="211"/>
    </location>
</feature>
<proteinExistence type="predicted"/>
<organism evidence="4 5">
    <name type="scientific">Mycena indigotica</name>
    <dbReference type="NCBI Taxonomy" id="2126181"/>
    <lineage>
        <taxon>Eukaryota</taxon>
        <taxon>Fungi</taxon>
        <taxon>Dikarya</taxon>
        <taxon>Basidiomycota</taxon>
        <taxon>Agaricomycotina</taxon>
        <taxon>Agaricomycetes</taxon>
        <taxon>Agaricomycetidae</taxon>
        <taxon>Agaricales</taxon>
        <taxon>Marasmiineae</taxon>
        <taxon>Mycenaceae</taxon>
        <taxon>Mycena</taxon>
    </lineage>
</organism>
<keyword evidence="2" id="KW-1133">Transmembrane helix</keyword>
<accession>A0A8H6W4F6</accession>
<evidence type="ECO:0000313" key="5">
    <source>
        <dbReference type="Proteomes" id="UP000636479"/>
    </source>
</evidence>
<sequence>MRALLWLGGGASLALAALQNRTIDDTNGDSVTGAKPVYYPPGPWQGPSCTGCAIQPDVGQVFEGTYSAMTYRTTMGVMNITMDFTGTAIYVYFVLANYQGPGVTTETEAAFTVDGVQHGSFSHVPTTVQELLYNQLVFRLTGLQNAPHTLVVATQADTDLYLVFDYAIYTFEDVGGTTPAGTTLPPPPTHSSAPPLPTSLPSSTQPQSTSSAVSVLLPSPLSSASSTPAAASVYIFSDLPPTPSPSHSPSPSPSLTPHPHPAAPVIAGSAVAGVVVLLALLFGFWLWRRRRTRQPQPPVLPYSIPAPPPPTSTMTEVTSTTDIDATRWRRIEALEARLQAVYPEPPPAYKSL</sequence>
<gene>
    <name evidence="4" type="ORF">MIND_00837900</name>
</gene>
<evidence type="ECO:0000256" key="1">
    <source>
        <dbReference type="SAM" id="MobiDB-lite"/>
    </source>
</evidence>
<feature type="region of interest" description="Disordered" evidence="1">
    <location>
        <begin position="179"/>
        <end position="211"/>
    </location>
</feature>
<dbReference type="AlphaFoldDB" id="A0A8H6W4F6"/>
<keyword evidence="3" id="KW-0732">Signal</keyword>
<dbReference type="GeneID" id="59347561"/>
<feature type="chain" id="PRO_5034098143" evidence="3">
    <location>
        <begin position="17"/>
        <end position="352"/>
    </location>
</feature>
<keyword evidence="5" id="KW-1185">Reference proteome</keyword>
<protein>
    <submittedName>
        <fullName evidence="4">Uncharacterized protein</fullName>
    </submittedName>
</protein>
<comment type="caution">
    <text evidence="4">The sequence shown here is derived from an EMBL/GenBank/DDBJ whole genome shotgun (WGS) entry which is preliminary data.</text>
</comment>
<dbReference type="Proteomes" id="UP000636479">
    <property type="component" value="Unassembled WGS sequence"/>
</dbReference>
<dbReference type="RefSeq" id="XP_037218287.1">
    <property type="nucleotide sequence ID" value="XM_037365045.1"/>
</dbReference>
<dbReference type="EMBL" id="JACAZF010000007">
    <property type="protein sequence ID" value="KAF7298899.1"/>
    <property type="molecule type" value="Genomic_DNA"/>
</dbReference>
<feature type="transmembrane region" description="Helical" evidence="2">
    <location>
        <begin position="262"/>
        <end position="287"/>
    </location>
</feature>
<dbReference type="Gene3D" id="2.60.120.260">
    <property type="entry name" value="Galactose-binding domain-like"/>
    <property type="match status" value="1"/>
</dbReference>
<keyword evidence="2" id="KW-0472">Membrane</keyword>
<name>A0A8H6W4F6_9AGAR</name>
<evidence type="ECO:0000256" key="3">
    <source>
        <dbReference type="SAM" id="SignalP"/>
    </source>
</evidence>
<keyword evidence="2" id="KW-0812">Transmembrane</keyword>
<feature type="compositionally biased region" description="Pro residues" evidence="1">
    <location>
        <begin position="184"/>
        <end position="198"/>
    </location>
</feature>
<feature type="signal peptide" evidence="3">
    <location>
        <begin position="1"/>
        <end position="16"/>
    </location>
</feature>
<reference evidence="4" key="1">
    <citation type="submission" date="2020-05" db="EMBL/GenBank/DDBJ databases">
        <title>Mycena genomes resolve the evolution of fungal bioluminescence.</title>
        <authorList>
            <person name="Tsai I.J."/>
        </authorList>
    </citation>
    <scope>NUCLEOTIDE SEQUENCE</scope>
    <source>
        <strain evidence="4">171206Taipei</strain>
    </source>
</reference>
<evidence type="ECO:0000256" key="2">
    <source>
        <dbReference type="SAM" id="Phobius"/>
    </source>
</evidence>
<dbReference type="OrthoDB" id="2758521at2759"/>
<evidence type="ECO:0000313" key="4">
    <source>
        <dbReference type="EMBL" id="KAF7298899.1"/>
    </source>
</evidence>